<name>A0A7X2L3M1_9BACL</name>
<dbReference type="AlphaFoldDB" id="A0A7X2L3M1"/>
<evidence type="ECO:0000313" key="2">
    <source>
        <dbReference type="Proteomes" id="UP000463051"/>
    </source>
</evidence>
<dbReference type="Gene3D" id="1.20.120.450">
    <property type="entry name" value="dinb family like domain"/>
    <property type="match status" value="1"/>
</dbReference>
<proteinExistence type="predicted"/>
<sequence>MDLQQRKTWNENHKILTGMFAKPAEHTKAIDLFLNQHALLYVSQMTNSEDLTLEDELLTGMKEKTFRTYPVHSQGTKNSIVWHLWHSARIEDITMNILAVDNDQILHTDNYAHRMNAGFIHSGNGMSEEEVAGLSSAIDIDTLLAYRLDVGKRTRSIITSLQPEQLKAKISTERIKRLSEEKAVKASEDWLIEYWRNKSIAGLVLMPATRHNFIHLNKSMHIKHKLQG</sequence>
<evidence type="ECO:0000313" key="1">
    <source>
        <dbReference type="EMBL" id="MRN55569.1"/>
    </source>
</evidence>
<gene>
    <name evidence="1" type="ORF">GJB61_21535</name>
</gene>
<dbReference type="InterPro" id="IPR034660">
    <property type="entry name" value="DinB/YfiT-like"/>
</dbReference>
<reference evidence="1 2" key="1">
    <citation type="submission" date="2019-11" db="EMBL/GenBank/DDBJ databases">
        <title>Paenibacillus monticola sp. nov., a novel PGPR strain isolated from mountain sample in China.</title>
        <authorList>
            <person name="Zhao Q."/>
            <person name="Li H.-P."/>
            <person name="Zhang J.-L."/>
        </authorList>
    </citation>
    <scope>NUCLEOTIDE SEQUENCE [LARGE SCALE GENOMIC DNA]</scope>
    <source>
        <strain evidence="1 2">LC-T2</strain>
    </source>
</reference>
<accession>A0A7X2L3M1</accession>
<dbReference type="Proteomes" id="UP000463051">
    <property type="component" value="Unassembled WGS sequence"/>
</dbReference>
<organism evidence="1 2">
    <name type="scientific">Paenibacillus monticola</name>
    <dbReference type="NCBI Taxonomy" id="2666075"/>
    <lineage>
        <taxon>Bacteria</taxon>
        <taxon>Bacillati</taxon>
        <taxon>Bacillota</taxon>
        <taxon>Bacilli</taxon>
        <taxon>Bacillales</taxon>
        <taxon>Paenibacillaceae</taxon>
        <taxon>Paenibacillus</taxon>
    </lineage>
</organism>
<protein>
    <submittedName>
        <fullName evidence="1">DinB family protein</fullName>
    </submittedName>
</protein>
<comment type="caution">
    <text evidence="1">The sequence shown here is derived from an EMBL/GenBank/DDBJ whole genome shotgun (WGS) entry which is preliminary data.</text>
</comment>
<keyword evidence="2" id="KW-1185">Reference proteome</keyword>
<dbReference type="RefSeq" id="WP_154121072.1">
    <property type="nucleotide sequence ID" value="NZ_WJXB01000009.1"/>
</dbReference>
<dbReference type="EMBL" id="WJXB01000009">
    <property type="protein sequence ID" value="MRN55569.1"/>
    <property type="molecule type" value="Genomic_DNA"/>
</dbReference>